<protein>
    <recommendedName>
        <fullName evidence="2">Ig-like domain-containing protein</fullName>
    </recommendedName>
</protein>
<feature type="domain" description="Ig-like" evidence="2">
    <location>
        <begin position="248"/>
        <end position="323"/>
    </location>
</feature>
<dbReference type="RefSeq" id="WP_341838568.1">
    <property type="nucleotide sequence ID" value="NZ_CP149822.1"/>
</dbReference>
<dbReference type="Pfam" id="PF19081">
    <property type="entry name" value="Ig_7"/>
    <property type="match status" value="1"/>
</dbReference>
<feature type="chain" id="PRO_5045388858" description="Ig-like domain-containing protein" evidence="1">
    <location>
        <begin position="32"/>
        <end position="427"/>
    </location>
</feature>
<accession>A0ABZ2YWJ7</accession>
<evidence type="ECO:0000259" key="2">
    <source>
        <dbReference type="Pfam" id="PF19081"/>
    </source>
</evidence>
<dbReference type="EMBL" id="CP149822">
    <property type="protein sequence ID" value="WZN43773.1"/>
    <property type="molecule type" value="Genomic_DNA"/>
</dbReference>
<keyword evidence="1" id="KW-0732">Signal</keyword>
<sequence length="427" mass="45042">MSCNVTPNCLLRFLFLLSAALVLGWGGNARAASPAAYNQYWWYPEKPPATLPEEWFGRSPMLHDDARLSWLNATAVRSFFAAGPIYSRGATATNIISLTCIGCSISDAGNAIDNDPNTAALYNMAVGLVADMGQRIVFPGTYEPGDSLVVEFALTTSGIVDASVLNNVRVRTYLGGGATARQDVRLGTAVNVQLLGIGATGKRRAVIPITSQFDQVAITFGGLVSLAYDMQLFQAAAVVPVTITPAANPIISPAGAPATMTAAHRLGAATFRWYDAPTGGTLLSAGATYAPVLTRGVNKYYVEATTTGDGLTSILRTGVTVDVGGGAGLLWSYGDQQESPKLGGICALCSVNSPKAQLTRTRPHSVPFPRPWARFRRWGNSSNSPVFTNPATASSSTWNCQAYCIPNPSSPISACSLTSVQPLPVRR</sequence>
<reference evidence="4" key="1">
    <citation type="submission" date="2024-03" db="EMBL/GenBank/DDBJ databases">
        <title>Chitinophaga horti sp. nov., isolated from garden soil.</title>
        <authorList>
            <person name="Lee D.S."/>
            <person name="Han D.M."/>
            <person name="Baek J.H."/>
            <person name="Choi D.G."/>
            <person name="Jeon J.H."/>
            <person name="Jeon C.O."/>
        </authorList>
    </citation>
    <scope>NUCLEOTIDE SEQUENCE [LARGE SCALE GENOMIC DNA]</scope>
    <source>
        <strain evidence="4">GPA1</strain>
    </source>
</reference>
<feature type="signal peptide" evidence="1">
    <location>
        <begin position="1"/>
        <end position="31"/>
    </location>
</feature>
<keyword evidence="4" id="KW-1185">Reference proteome</keyword>
<dbReference type="InterPro" id="IPR044023">
    <property type="entry name" value="Ig_7"/>
</dbReference>
<proteinExistence type="predicted"/>
<evidence type="ECO:0000313" key="4">
    <source>
        <dbReference type="Proteomes" id="UP001485459"/>
    </source>
</evidence>
<organism evidence="3 4">
    <name type="scientific">Chitinophaga pollutisoli</name>
    <dbReference type="NCBI Taxonomy" id="3133966"/>
    <lineage>
        <taxon>Bacteria</taxon>
        <taxon>Pseudomonadati</taxon>
        <taxon>Bacteroidota</taxon>
        <taxon>Chitinophagia</taxon>
        <taxon>Chitinophagales</taxon>
        <taxon>Chitinophagaceae</taxon>
        <taxon>Chitinophaga</taxon>
    </lineage>
</organism>
<name>A0ABZ2YWJ7_9BACT</name>
<dbReference type="Proteomes" id="UP001485459">
    <property type="component" value="Chromosome"/>
</dbReference>
<evidence type="ECO:0000313" key="3">
    <source>
        <dbReference type="EMBL" id="WZN43773.1"/>
    </source>
</evidence>
<evidence type="ECO:0000256" key="1">
    <source>
        <dbReference type="SAM" id="SignalP"/>
    </source>
</evidence>
<gene>
    <name evidence="3" type="ORF">WJU16_12125</name>
</gene>